<reference evidence="5 6" key="1">
    <citation type="submission" date="2021-03" db="EMBL/GenBank/DDBJ databases">
        <title>Sequencing the genomes of 1000 actinobacteria strains.</title>
        <authorList>
            <person name="Klenk H.-P."/>
        </authorList>
    </citation>
    <scope>NUCLEOTIDE SEQUENCE [LARGE SCALE GENOMIC DNA]</scope>
    <source>
        <strain evidence="5 6">DSM 44580</strain>
    </source>
</reference>
<dbReference type="PROSITE" id="PS50043">
    <property type="entry name" value="HTH_LUXR_2"/>
    <property type="match status" value="1"/>
</dbReference>
<evidence type="ECO:0000313" key="6">
    <source>
        <dbReference type="Proteomes" id="UP001519363"/>
    </source>
</evidence>
<dbReference type="PRINTS" id="PR00038">
    <property type="entry name" value="HTHLUXR"/>
</dbReference>
<accession>A0ABS5AT09</accession>
<sequence>MTFDACGQVIEYNRFRVVVVHRNEIVKKGLEKILAEDRRVLRVWSCESVSSARSVLAKCPDEAVLVLAAHSLAGDGARLRGDGGQSVKVLLLLDDVDAGDRVHAAAWADGFLVESTLTAETLSESLGQVSRGEVPMPPGMARSLLTRVAREHEQSAAQRLLLTQREQQTLRLVVDGLSNKQIARRLGVGVNSVKRHVSNLLAKLNCPNRTKAAAYAIHVGLVAERRESG</sequence>
<protein>
    <submittedName>
        <fullName evidence="5">DNA-binding NarL/FixJ family response regulator</fullName>
    </submittedName>
</protein>
<evidence type="ECO:0000259" key="4">
    <source>
        <dbReference type="PROSITE" id="PS50043"/>
    </source>
</evidence>
<feature type="domain" description="HTH luxR-type" evidence="4">
    <location>
        <begin position="155"/>
        <end position="220"/>
    </location>
</feature>
<keyword evidence="1" id="KW-0805">Transcription regulation</keyword>
<dbReference type="Pfam" id="PF00196">
    <property type="entry name" value="GerE"/>
    <property type="match status" value="1"/>
</dbReference>
<evidence type="ECO:0000256" key="3">
    <source>
        <dbReference type="ARBA" id="ARBA00023163"/>
    </source>
</evidence>
<dbReference type="EMBL" id="JAGIOO010000001">
    <property type="protein sequence ID" value="MBP2479708.1"/>
    <property type="molecule type" value="Genomic_DNA"/>
</dbReference>
<organism evidence="5 6">
    <name type="scientific">Crossiella equi</name>
    <dbReference type="NCBI Taxonomy" id="130796"/>
    <lineage>
        <taxon>Bacteria</taxon>
        <taxon>Bacillati</taxon>
        <taxon>Actinomycetota</taxon>
        <taxon>Actinomycetes</taxon>
        <taxon>Pseudonocardiales</taxon>
        <taxon>Pseudonocardiaceae</taxon>
        <taxon>Crossiella</taxon>
    </lineage>
</organism>
<name>A0ABS5AT09_9PSEU</name>
<dbReference type="Gene3D" id="3.40.50.2300">
    <property type="match status" value="1"/>
</dbReference>
<dbReference type="RefSeq" id="WP_158103520.1">
    <property type="nucleotide sequence ID" value="NZ_JAGIOO010000001.1"/>
</dbReference>
<keyword evidence="2 5" id="KW-0238">DNA-binding</keyword>
<dbReference type="Proteomes" id="UP001519363">
    <property type="component" value="Unassembled WGS sequence"/>
</dbReference>
<dbReference type="PROSITE" id="PS00622">
    <property type="entry name" value="HTH_LUXR_1"/>
    <property type="match status" value="1"/>
</dbReference>
<proteinExistence type="predicted"/>
<dbReference type="GO" id="GO:0003677">
    <property type="term" value="F:DNA binding"/>
    <property type="evidence" value="ECO:0007669"/>
    <property type="project" value="UniProtKB-KW"/>
</dbReference>
<dbReference type="InterPro" id="IPR016032">
    <property type="entry name" value="Sig_transdc_resp-reg_C-effctor"/>
</dbReference>
<dbReference type="CDD" id="cd06170">
    <property type="entry name" value="LuxR_C_like"/>
    <property type="match status" value="1"/>
</dbReference>
<keyword evidence="3" id="KW-0804">Transcription</keyword>
<evidence type="ECO:0000313" key="5">
    <source>
        <dbReference type="EMBL" id="MBP2479708.1"/>
    </source>
</evidence>
<dbReference type="InterPro" id="IPR000792">
    <property type="entry name" value="Tscrpt_reg_LuxR_C"/>
</dbReference>
<dbReference type="SUPFAM" id="SSF46894">
    <property type="entry name" value="C-terminal effector domain of the bipartite response regulators"/>
    <property type="match status" value="1"/>
</dbReference>
<evidence type="ECO:0000256" key="2">
    <source>
        <dbReference type="ARBA" id="ARBA00023125"/>
    </source>
</evidence>
<dbReference type="SMART" id="SM00421">
    <property type="entry name" value="HTH_LUXR"/>
    <property type="match status" value="1"/>
</dbReference>
<dbReference type="PANTHER" id="PTHR44688:SF16">
    <property type="entry name" value="DNA-BINDING TRANSCRIPTIONAL ACTIVATOR DEVR_DOSR"/>
    <property type="match status" value="1"/>
</dbReference>
<gene>
    <name evidence="5" type="ORF">JOF53_008580</name>
</gene>
<dbReference type="PANTHER" id="PTHR44688">
    <property type="entry name" value="DNA-BINDING TRANSCRIPTIONAL ACTIVATOR DEVR_DOSR"/>
    <property type="match status" value="1"/>
</dbReference>
<evidence type="ECO:0000256" key="1">
    <source>
        <dbReference type="ARBA" id="ARBA00023015"/>
    </source>
</evidence>
<comment type="caution">
    <text evidence="5">The sequence shown here is derived from an EMBL/GenBank/DDBJ whole genome shotgun (WGS) entry which is preliminary data.</text>
</comment>
<keyword evidence="6" id="KW-1185">Reference proteome</keyword>